<feature type="compositionally biased region" description="Polar residues" evidence="1">
    <location>
        <begin position="218"/>
        <end position="230"/>
    </location>
</feature>
<dbReference type="EMBL" id="NMUH01000241">
    <property type="protein sequence ID" value="MQL75217.1"/>
    <property type="molecule type" value="Genomic_DNA"/>
</dbReference>
<evidence type="ECO:0000313" key="3">
    <source>
        <dbReference type="Proteomes" id="UP000652761"/>
    </source>
</evidence>
<dbReference type="Proteomes" id="UP000652761">
    <property type="component" value="Unassembled WGS sequence"/>
</dbReference>
<protein>
    <submittedName>
        <fullName evidence="2">Uncharacterized protein</fullName>
    </submittedName>
</protein>
<reference evidence="2" key="1">
    <citation type="submission" date="2017-07" db="EMBL/GenBank/DDBJ databases">
        <title>Taro Niue Genome Assembly and Annotation.</title>
        <authorList>
            <person name="Atibalentja N."/>
            <person name="Keating K."/>
            <person name="Fields C.J."/>
        </authorList>
    </citation>
    <scope>NUCLEOTIDE SEQUENCE</scope>
    <source>
        <strain evidence="2">Niue_2</strain>
        <tissue evidence="2">Leaf</tissue>
    </source>
</reference>
<name>A0A843TZD1_COLES</name>
<proteinExistence type="predicted"/>
<evidence type="ECO:0000256" key="1">
    <source>
        <dbReference type="SAM" id="MobiDB-lite"/>
    </source>
</evidence>
<comment type="caution">
    <text evidence="2">The sequence shown here is derived from an EMBL/GenBank/DDBJ whole genome shotgun (WGS) entry which is preliminary data.</text>
</comment>
<dbReference type="AlphaFoldDB" id="A0A843TZD1"/>
<sequence length="271" mass="29467">MDQLPGPVDTSVLHAQNGHRSQLVYAGQKIEVLKCWEHYRSLGGWPIDPRIVEYVHRVGLFHLTQVQWIRYSWGGATLAYLYRQLSIACKSDAKVICGSLTLLQVQRIDSSTSDVGPSEPCAGASQILTDEGIPDTQPPQSTVGTYHRQRRHRGSTSTLPQQSQSDLLGETLGSISEDMDSETAQLESCDAILVHETQLQSETEMPSSDSAPHRDGKTSTSPVPPQSLSAGNKGLTNIHLDIGPEAEPIYSSSPPSPLRSSSPPSSPEWST</sequence>
<gene>
    <name evidence="2" type="ORF">Taro_007596</name>
</gene>
<feature type="region of interest" description="Disordered" evidence="1">
    <location>
        <begin position="199"/>
        <end position="271"/>
    </location>
</feature>
<feature type="compositionally biased region" description="Polar residues" evidence="1">
    <location>
        <begin position="155"/>
        <end position="165"/>
    </location>
</feature>
<dbReference type="OrthoDB" id="593744at2759"/>
<keyword evidence="3" id="KW-1185">Reference proteome</keyword>
<organism evidence="2 3">
    <name type="scientific">Colocasia esculenta</name>
    <name type="common">Wild taro</name>
    <name type="synonym">Arum esculentum</name>
    <dbReference type="NCBI Taxonomy" id="4460"/>
    <lineage>
        <taxon>Eukaryota</taxon>
        <taxon>Viridiplantae</taxon>
        <taxon>Streptophyta</taxon>
        <taxon>Embryophyta</taxon>
        <taxon>Tracheophyta</taxon>
        <taxon>Spermatophyta</taxon>
        <taxon>Magnoliopsida</taxon>
        <taxon>Liliopsida</taxon>
        <taxon>Araceae</taxon>
        <taxon>Aroideae</taxon>
        <taxon>Colocasieae</taxon>
        <taxon>Colocasia</taxon>
    </lineage>
</organism>
<evidence type="ECO:0000313" key="2">
    <source>
        <dbReference type="EMBL" id="MQL75217.1"/>
    </source>
</evidence>
<feature type="compositionally biased region" description="Polar residues" evidence="1">
    <location>
        <begin position="199"/>
        <end position="210"/>
    </location>
</feature>
<feature type="region of interest" description="Disordered" evidence="1">
    <location>
        <begin position="111"/>
        <end position="165"/>
    </location>
</feature>
<accession>A0A843TZD1</accession>